<proteinExistence type="predicted"/>
<dbReference type="Proteomes" id="UP000799755">
    <property type="component" value="Unassembled WGS sequence"/>
</dbReference>
<protein>
    <submittedName>
        <fullName evidence="1">Uncharacterized protein</fullName>
    </submittedName>
</protein>
<dbReference type="EMBL" id="MU003497">
    <property type="protein sequence ID" value="KAF2474804.1"/>
    <property type="molecule type" value="Genomic_DNA"/>
</dbReference>
<keyword evidence="2" id="KW-1185">Reference proteome</keyword>
<gene>
    <name evidence="1" type="ORF">BDR25DRAFT_112204</name>
</gene>
<name>A0ACB6R6D2_9PLEO</name>
<evidence type="ECO:0000313" key="2">
    <source>
        <dbReference type="Proteomes" id="UP000799755"/>
    </source>
</evidence>
<comment type="caution">
    <text evidence="1">The sequence shown here is derived from an EMBL/GenBank/DDBJ whole genome shotgun (WGS) entry which is preliminary data.</text>
</comment>
<organism evidence="1 2">
    <name type="scientific">Lindgomyces ingoldianus</name>
    <dbReference type="NCBI Taxonomy" id="673940"/>
    <lineage>
        <taxon>Eukaryota</taxon>
        <taxon>Fungi</taxon>
        <taxon>Dikarya</taxon>
        <taxon>Ascomycota</taxon>
        <taxon>Pezizomycotina</taxon>
        <taxon>Dothideomycetes</taxon>
        <taxon>Pleosporomycetidae</taxon>
        <taxon>Pleosporales</taxon>
        <taxon>Lindgomycetaceae</taxon>
        <taxon>Lindgomyces</taxon>
    </lineage>
</organism>
<reference evidence="1" key="1">
    <citation type="journal article" date="2020" name="Stud. Mycol.">
        <title>101 Dothideomycetes genomes: a test case for predicting lifestyles and emergence of pathogens.</title>
        <authorList>
            <person name="Haridas S."/>
            <person name="Albert R."/>
            <person name="Binder M."/>
            <person name="Bloem J."/>
            <person name="Labutti K."/>
            <person name="Salamov A."/>
            <person name="Andreopoulos B."/>
            <person name="Baker S."/>
            <person name="Barry K."/>
            <person name="Bills G."/>
            <person name="Bluhm B."/>
            <person name="Cannon C."/>
            <person name="Castanera R."/>
            <person name="Culley D."/>
            <person name="Daum C."/>
            <person name="Ezra D."/>
            <person name="Gonzalez J."/>
            <person name="Henrissat B."/>
            <person name="Kuo A."/>
            <person name="Liang C."/>
            <person name="Lipzen A."/>
            <person name="Lutzoni F."/>
            <person name="Magnuson J."/>
            <person name="Mondo S."/>
            <person name="Nolan M."/>
            <person name="Ohm R."/>
            <person name="Pangilinan J."/>
            <person name="Park H.-J."/>
            <person name="Ramirez L."/>
            <person name="Alfaro M."/>
            <person name="Sun H."/>
            <person name="Tritt A."/>
            <person name="Yoshinaga Y."/>
            <person name="Zwiers L.-H."/>
            <person name="Turgeon B."/>
            <person name="Goodwin S."/>
            <person name="Spatafora J."/>
            <person name="Crous P."/>
            <person name="Grigoriev I."/>
        </authorList>
    </citation>
    <scope>NUCLEOTIDE SEQUENCE</scope>
    <source>
        <strain evidence="1">ATCC 200398</strain>
    </source>
</reference>
<evidence type="ECO:0000313" key="1">
    <source>
        <dbReference type="EMBL" id="KAF2474804.1"/>
    </source>
</evidence>
<sequence>MFASPSAQQSRRSPAREQDTPVVRHTSIAALPSTLLVFSLLSRPQGLRTDLKAVLSRDHCPGSCSRSRFSWGATHRAPRQPSLCSTPAGRSFPGQPSAAHACFIPPIPLFN</sequence>
<accession>A0ACB6R6D2</accession>